<gene>
    <name evidence="1" type="ORF">P3W24_13150</name>
</gene>
<keyword evidence="2" id="KW-1185">Reference proteome</keyword>
<accession>A0ABT6BDH6</accession>
<proteinExistence type="predicted"/>
<name>A0ABT6BDH6_9GAMM</name>
<dbReference type="InterPro" id="IPR021527">
    <property type="entry name" value="DUF2795"/>
</dbReference>
<evidence type="ECO:0000313" key="2">
    <source>
        <dbReference type="Proteomes" id="UP001528850"/>
    </source>
</evidence>
<evidence type="ECO:0000313" key="1">
    <source>
        <dbReference type="EMBL" id="MDF4025918.1"/>
    </source>
</evidence>
<sequence>MTRGVGGRSPAHLQTYLEGVSYPTDKTGLRDAAERNDAPDEILDLIEELDDRQYGGPQDVMKAYGKVE</sequence>
<organism evidence="1 2">
    <name type="scientific">Luteibacter sahnii</name>
    <dbReference type="NCBI Taxonomy" id="3021977"/>
    <lineage>
        <taxon>Bacteria</taxon>
        <taxon>Pseudomonadati</taxon>
        <taxon>Pseudomonadota</taxon>
        <taxon>Gammaproteobacteria</taxon>
        <taxon>Lysobacterales</taxon>
        <taxon>Rhodanobacteraceae</taxon>
        <taxon>Luteibacter</taxon>
    </lineage>
</organism>
<protein>
    <submittedName>
        <fullName evidence="1">DUF2795 domain-containing protein</fullName>
    </submittedName>
</protein>
<dbReference type="EMBL" id="JARJJS010000003">
    <property type="protein sequence ID" value="MDF4025918.1"/>
    <property type="molecule type" value="Genomic_DNA"/>
</dbReference>
<dbReference type="Pfam" id="PF11387">
    <property type="entry name" value="DUF2795"/>
    <property type="match status" value="1"/>
</dbReference>
<reference evidence="1 2" key="1">
    <citation type="journal article" date="2024" name="Curr. Microbiol.">
        <title>Luteibacter sahnii sp. nov., A Novel Yellow-Colored Xanthomonadin Pigment Producing Probiotic Bacterium from Healthy Rice Seed Microbiome.</title>
        <authorList>
            <person name="Jaiswal G."/>
            <person name="Rana R."/>
            <person name="Nayak P.K."/>
            <person name="Chouhan R."/>
            <person name="Gandhi S.G."/>
            <person name="Patel H.K."/>
            <person name="Patil P.B."/>
        </authorList>
    </citation>
    <scope>NUCLEOTIDE SEQUENCE [LARGE SCALE GENOMIC DNA]</scope>
    <source>
        <strain evidence="1 2">PPL201</strain>
    </source>
</reference>
<comment type="caution">
    <text evidence="1">The sequence shown here is derived from an EMBL/GenBank/DDBJ whole genome shotgun (WGS) entry which is preliminary data.</text>
</comment>
<dbReference type="RefSeq" id="WP_320551852.1">
    <property type="nucleotide sequence ID" value="NZ_JAQLOK010000004.1"/>
</dbReference>
<dbReference type="Proteomes" id="UP001528850">
    <property type="component" value="Unassembled WGS sequence"/>
</dbReference>